<dbReference type="Proteomes" id="UP000076532">
    <property type="component" value="Unassembled WGS sequence"/>
</dbReference>
<reference evidence="2 3" key="1">
    <citation type="journal article" date="2016" name="Mol. Biol. Evol.">
        <title>Comparative Genomics of Early-Diverging Mushroom-Forming Fungi Provides Insights into the Origins of Lignocellulose Decay Capabilities.</title>
        <authorList>
            <person name="Nagy L.G."/>
            <person name="Riley R."/>
            <person name="Tritt A."/>
            <person name="Adam C."/>
            <person name="Daum C."/>
            <person name="Floudas D."/>
            <person name="Sun H."/>
            <person name="Yadav J.S."/>
            <person name="Pangilinan J."/>
            <person name="Larsson K.H."/>
            <person name="Matsuura K."/>
            <person name="Barry K."/>
            <person name="Labutti K."/>
            <person name="Kuo R."/>
            <person name="Ohm R.A."/>
            <person name="Bhattacharya S.S."/>
            <person name="Shirouzu T."/>
            <person name="Yoshinaga Y."/>
            <person name="Martin F.M."/>
            <person name="Grigoriev I.V."/>
            <person name="Hibbett D.S."/>
        </authorList>
    </citation>
    <scope>NUCLEOTIDE SEQUENCE [LARGE SCALE GENOMIC DNA]</scope>
    <source>
        <strain evidence="2 3">CBS 109695</strain>
    </source>
</reference>
<evidence type="ECO:0000256" key="1">
    <source>
        <dbReference type="SAM" id="Coils"/>
    </source>
</evidence>
<keyword evidence="3" id="KW-1185">Reference proteome</keyword>
<dbReference type="AlphaFoldDB" id="A0A167XQB4"/>
<evidence type="ECO:0000313" key="3">
    <source>
        <dbReference type="Proteomes" id="UP000076532"/>
    </source>
</evidence>
<name>A0A167XQB4_9AGAM</name>
<evidence type="ECO:0000313" key="2">
    <source>
        <dbReference type="EMBL" id="KZP07451.1"/>
    </source>
</evidence>
<sequence length="312" mass="35774">MADKPCPVCGNRPLVFSSWHTGANFDLAVDTSDERLFAMLHQQEAARSQTNDPMYSDAELHEQLSRLHIDAMQDAELVQQHNSVSDMEWAGEIQLQDERERLEKGLRDERARQREEEEVRQMAEWDWIFSSNDNGPEEWQKIVEGLVIRPDIPPAEEEDCRSKERSLASITKIEALAMVGAELYTVVAQRKVRDNSTARKIDKPIKRQKFILPSGTRATWDRFGRPHVVPDWHTHSANEPFLNALHLRISIVKCGPVNKATYDDIMRAAESYLATMQKIYRDFDGLATPKGWSFRADRNAAFRDRDLTAAGL</sequence>
<accession>A0A167XQB4</accession>
<keyword evidence="1" id="KW-0175">Coiled coil</keyword>
<gene>
    <name evidence="2" type="ORF">FIBSPDRAFT_965611</name>
</gene>
<proteinExistence type="predicted"/>
<feature type="coiled-coil region" evidence="1">
    <location>
        <begin position="92"/>
        <end position="119"/>
    </location>
</feature>
<organism evidence="2 3">
    <name type="scientific">Athelia psychrophila</name>
    <dbReference type="NCBI Taxonomy" id="1759441"/>
    <lineage>
        <taxon>Eukaryota</taxon>
        <taxon>Fungi</taxon>
        <taxon>Dikarya</taxon>
        <taxon>Basidiomycota</taxon>
        <taxon>Agaricomycotina</taxon>
        <taxon>Agaricomycetes</taxon>
        <taxon>Agaricomycetidae</taxon>
        <taxon>Atheliales</taxon>
        <taxon>Atheliaceae</taxon>
        <taxon>Athelia</taxon>
    </lineage>
</organism>
<protein>
    <submittedName>
        <fullName evidence="2">Uncharacterized protein</fullName>
    </submittedName>
</protein>
<dbReference type="EMBL" id="KV417750">
    <property type="protein sequence ID" value="KZP07451.1"/>
    <property type="molecule type" value="Genomic_DNA"/>
</dbReference>